<protein>
    <submittedName>
        <fullName evidence="3">Penicillin-binding protein</fullName>
    </submittedName>
</protein>
<evidence type="ECO:0000256" key="1">
    <source>
        <dbReference type="SAM" id="SignalP"/>
    </source>
</evidence>
<dbReference type="InterPro" id="IPR050491">
    <property type="entry name" value="AmpC-like"/>
</dbReference>
<evidence type="ECO:0000259" key="2">
    <source>
        <dbReference type="Pfam" id="PF00144"/>
    </source>
</evidence>
<keyword evidence="4" id="KW-1185">Reference proteome</keyword>
<reference evidence="3 4" key="1">
    <citation type="submission" date="2018-06" db="EMBL/GenBank/DDBJ databases">
        <title>Echinicola strongylocentroti sp. nov., isolated from a sea urchin Strongylocentrotus intermedius.</title>
        <authorList>
            <person name="Bae S.S."/>
        </authorList>
    </citation>
    <scope>NUCLEOTIDE SEQUENCE [LARGE SCALE GENOMIC DNA]</scope>
    <source>
        <strain evidence="3 4">MEBiC08714</strain>
    </source>
</reference>
<evidence type="ECO:0000313" key="3">
    <source>
        <dbReference type="EMBL" id="AWW33265.1"/>
    </source>
</evidence>
<organism evidence="3 4">
    <name type="scientific">Echinicola strongylocentroti</name>
    <dbReference type="NCBI Taxonomy" id="1795355"/>
    <lineage>
        <taxon>Bacteria</taxon>
        <taxon>Pseudomonadati</taxon>
        <taxon>Bacteroidota</taxon>
        <taxon>Cytophagia</taxon>
        <taxon>Cytophagales</taxon>
        <taxon>Cyclobacteriaceae</taxon>
        <taxon>Echinicola</taxon>
    </lineage>
</organism>
<dbReference type="Proteomes" id="UP000248688">
    <property type="component" value="Chromosome"/>
</dbReference>
<proteinExistence type="predicted"/>
<dbReference type="InterPro" id="IPR001466">
    <property type="entry name" value="Beta-lactam-related"/>
</dbReference>
<dbReference type="InterPro" id="IPR012338">
    <property type="entry name" value="Beta-lactam/transpept-like"/>
</dbReference>
<dbReference type="KEGG" id="est:DN752_20145"/>
<dbReference type="EMBL" id="CP030041">
    <property type="protein sequence ID" value="AWW33265.1"/>
    <property type="molecule type" value="Genomic_DNA"/>
</dbReference>
<dbReference type="OrthoDB" id="9793489at2"/>
<accession>A0A2Z4IQW6</accession>
<dbReference type="Gene3D" id="3.40.710.10">
    <property type="entry name" value="DD-peptidase/beta-lactamase superfamily"/>
    <property type="match status" value="1"/>
</dbReference>
<feature type="chain" id="PRO_5016274386" evidence="1">
    <location>
        <begin position="20"/>
        <end position="427"/>
    </location>
</feature>
<sequence length="427" mass="48572">MKKKYISLLIVGLLSFTLACQRSKVVFEEGHPKAEKLDSLFHYLYAEDLFNGAVAVVDEGELIFKKAYGLANLEDSSAFETNTAMEVASVSKQFTASAIMRLAHEHKLSITDDIQAYLPDGFPYEGITIKHLLSHTSGMPDYTGYFIDHWPEDQLANNKDIVAYFIKHQPPVKFAPGTDYDYSNTGYVLLAEIVESASGMPLDTYLEDELFGSFGLEHAGFYQRAEIYGMSHYAPSFRWSADSCRYIRPEHLPGKAYYSFLSDRLGPGRLSLSVEDLLRWDRLLYTDDFLSEENKESMFTPVEYEGVDTDYGFGWHNYEDDQVGPVSYHTGSWAGNKSYIKRFRAVESTVILLNNTQSPYMTEIRNAVDAIVTERSLKPIHPSLKEQFTKLSCQQGFDVEGWLEGIDLQEYSFTAEELDEIKDTINH</sequence>
<name>A0A2Z4IQW6_9BACT</name>
<gene>
    <name evidence="3" type="ORF">DN752_20145</name>
</gene>
<dbReference type="PANTHER" id="PTHR46825">
    <property type="entry name" value="D-ALANYL-D-ALANINE-CARBOXYPEPTIDASE/ENDOPEPTIDASE AMPH"/>
    <property type="match status" value="1"/>
</dbReference>
<dbReference type="PANTHER" id="PTHR46825:SF9">
    <property type="entry name" value="BETA-LACTAMASE-RELATED DOMAIN-CONTAINING PROTEIN"/>
    <property type="match status" value="1"/>
</dbReference>
<dbReference type="PROSITE" id="PS51257">
    <property type="entry name" value="PROKAR_LIPOPROTEIN"/>
    <property type="match status" value="1"/>
</dbReference>
<evidence type="ECO:0000313" key="4">
    <source>
        <dbReference type="Proteomes" id="UP000248688"/>
    </source>
</evidence>
<dbReference type="Pfam" id="PF00144">
    <property type="entry name" value="Beta-lactamase"/>
    <property type="match status" value="1"/>
</dbReference>
<feature type="signal peptide" evidence="1">
    <location>
        <begin position="1"/>
        <end position="19"/>
    </location>
</feature>
<keyword evidence="1" id="KW-0732">Signal</keyword>
<feature type="domain" description="Beta-lactamase-related" evidence="2">
    <location>
        <begin position="52"/>
        <end position="362"/>
    </location>
</feature>
<dbReference type="AlphaFoldDB" id="A0A2Z4IQW6"/>
<dbReference type="SUPFAM" id="SSF56601">
    <property type="entry name" value="beta-lactamase/transpeptidase-like"/>
    <property type="match status" value="1"/>
</dbReference>